<gene>
    <name evidence="1" type="ORF">BAVI_16392</name>
</gene>
<name>A0AB94IKW6_9BACI</name>
<dbReference type="EMBL" id="ALAN01000089">
    <property type="protein sequence ID" value="ETI67658.1"/>
    <property type="molecule type" value="Genomic_DNA"/>
</dbReference>
<comment type="caution">
    <text evidence="1">The sequence shown here is derived from an EMBL/GenBank/DDBJ whole genome shotgun (WGS) entry which is preliminary data.</text>
</comment>
<keyword evidence="2" id="KW-1185">Reference proteome</keyword>
<evidence type="ECO:0000313" key="2">
    <source>
        <dbReference type="Proteomes" id="UP000018877"/>
    </source>
</evidence>
<proteinExistence type="predicted"/>
<accession>A0AB94IKW6</accession>
<protein>
    <submittedName>
        <fullName evidence="1">Fibronectin type 3 domains containing extracellular protein</fullName>
    </submittedName>
</protein>
<sequence length="50" mass="5610">MIDAFPWHEIYRADNGGSWKTLYQFTPANGAASVINLAPVFENAQIRISK</sequence>
<reference evidence="1 2" key="1">
    <citation type="journal article" date="2014" name="Environ. Microbiol.">
        <title>The nitrate-ammonifying and nosZ-carrying bacterium Bacillus vireti is a potent source and sink for nitric and nitrous oxide under high nitrate conditions.</title>
        <authorList>
            <person name="Mania D."/>
            <person name="Heylen K."/>
            <person name="van Spanning R.J."/>
            <person name="Frostegard A."/>
        </authorList>
    </citation>
    <scope>NUCLEOTIDE SEQUENCE [LARGE SCALE GENOMIC DNA]</scope>
    <source>
        <strain evidence="1 2">LMG 21834</strain>
    </source>
</reference>
<evidence type="ECO:0000313" key="1">
    <source>
        <dbReference type="EMBL" id="ETI67658.1"/>
    </source>
</evidence>
<dbReference type="AlphaFoldDB" id="A0AB94IKW6"/>
<dbReference type="Proteomes" id="UP000018877">
    <property type="component" value="Unassembled WGS sequence"/>
</dbReference>
<organism evidence="1 2">
    <name type="scientific">Neobacillus vireti LMG 21834</name>
    <dbReference type="NCBI Taxonomy" id="1131730"/>
    <lineage>
        <taxon>Bacteria</taxon>
        <taxon>Bacillati</taxon>
        <taxon>Bacillota</taxon>
        <taxon>Bacilli</taxon>
        <taxon>Bacillales</taxon>
        <taxon>Bacillaceae</taxon>
        <taxon>Neobacillus</taxon>
    </lineage>
</organism>